<name>A0AA86L239_9SPHN</name>
<dbReference type="EMBL" id="CP012199">
    <property type="protein sequence ID" value="AMG73674.1"/>
    <property type="molecule type" value="Genomic_DNA"/>
</dbReference>
<keyword evidence="3" id="KW-1185">Reference proteome</keyword>
<dbReference type="SUPFAM" id="SSF47413">
    <property type="entry name" value="lambda repressor-like DNA-binding domains"/>
    <property type="match status" value="1"/>
</dbReference>
<dbReference type="CDD" id="cd00093">
    <property type="entry name" value="HTH_XRE"/>
    <property type="match status" value="1"/>
</dbReference>
<dbReference type="PANTHER" id="PTHR40275">
    <property type="entry name" value="SSL7038 PROTEIN"/>
    <property type="match status" value="1"/>
</dbReference>
<reference evidence="2 3" key="1">
    <citation type="journal article" date="2016" name="BMC Genomics">
        <title>Genomic analysis of the nitrate-respiring Sphingopyxis granuli (formerly Sphingomonas macrogoltabida) strain TFA.</title>
        <authorList>
            <person name="Garcia-Romero I."/>
            <person name="Perez-Pulido A.J."/>
            <person name="Gonzalez-Flores Y.E."/>
            <person name="Reyes-Ramirez F."/>
            <person name="Santero E."/>
            <person name="Floriano B."/>
        </authorList>
    </citation>
    <scope>NUCLEOTIDE SEQUENCE [LARGE SCALE GENOMIC DNA]</scope>
    <source>
        <strain evidence="2 3">TFA</strain>
    </source>
</reference>
<dbReference type="InterPro" id="IPR010982">
    <property type="entry name" value="Lambda_DNA-bd_dom_sf"/>
</dbReference>
<dbReference type="KEGG" id="sgi:SGRAN_1282"/>
<dbReference type="PANTHER" id="PTHR40275:SF1">
    <property type="entry name" value="SSL7038 PROTEIN"/>
    <property type="match status" value="1"/>
</dbReference>
<dbReference type="RefSeq" id="WP_076074348.1">
    <property type="nucleotide sequence ID" value="NZ_CP012199.1"/>
</dbReference>
<proteinExistence type="predicted"/>
<sequence length="94" mass="10394">MMAIETKIWDPAELLRTPEDIAAYLDTYLEDGDSEEIREALRTIARSQGMTALARKTGLTREALYKALGENGNPTLDTLVRICRALGLRLSLAA</sequence>
<feature type="domain" description="HTH cro/C1-type" evidence="1">
    <location>
        <begin position="50"/>
        <end position="93"/>
    </location>
</feature>
<dbReference type="SMART" id="SM00530">
    <property type="entry name" value="HTH_XRE"/>
    <property type="match status" value="1"/>
</dbReference>
<gene>
    <name evidence="2" type="ORF">SGRAN_1282</name>
</gene>
<evidence type="ECO:0000313" key="2">
    <source>
        <dbReference type="EMBL" id="AMG73674.1"/>
    </source>
</evidence>
<organism evidence="2 3">
    <name type="scientific">Sphingopyxis granuli</name>
    <dbReference type="NCBI Taxonomy" id="267128"/>
    <lineage>
        <taxon>Bacteria</taxon>
        <taxon>Pseudomonadati</taxon>
        <taxon>Pseudomonadota</taxon>
        <taxon>Alphaproteobacteria</taxon>
        <taxon>Sphingomonadales</taxon>
        <taxon>Sphingomonadaceae</taxon>
        <taxon>Sphingopyxis</taxon>
    </lineage>
</organism>
<dbReference type="PROSITE" id="PS50943">
    <property type="entry name" value="HTH_CROC1"/>
    <property type="match status" value="1"/>
</dbReference>
<evidence type="ECO:0000313" key="3">
    <source>
        <dbReference type="Proteomes" id="UP000058599"/>
    </source>
</evidence>
<dbReference type="Gene3D" id="1.10.260.40">
    <property type="entry name" value="lambda repressor-like DNA-binding domains"/>
    <property type="match status" value="1"/>
</dbReference>
<dbReference type="Pfam" id="PF21716">
    <property type="entry name" value="dnstrm_HI1420"/>
    <property type="match status" value="1"/>
</dbReference>
<dbReference type="Proteomes" id="UP000058599">
    <property type="component" value="Chromosome"/>
</dbReference>
<dbReference type="AlphaFoldDB" id="A0AA86L239"/>
<dbReference type="GO" id="GO:0003677">
    <property type="term" value="F:DNA binding"/>
    <property type="evidence" value="ECO:0007669"/>
    <property type="project" value="InterPro"/>
</dbReference>
<protein>
    <submittedName>
        <fullName evidence="2">Addiction module antitoxin</fullName>
    </submittedName>
</protein>
<dbReference type="InterPro" id="IPR014057">
    <property type="entry name" value="HI1420"/>
</dbReference>
<dbReference type="NCBIfam" id="TIGR02684">
    <property type="entry name" value="dnstrm_HI1420"/>
    <property type="match status" value="1"/>
</dbReference>
<dbReference type="InterPro" id="IPR001387">
    <property type="entry name" value="Cro/C1-type_HTH"/>
</dbReference>
<accession>A0AA86L239</accession>
<evidence type="ECO:0000259" key="1">
    <source>
        <dbReference type="PROSITE" id="PS50943"/>
    </source>
</evidence>